<keyword evidence="1" id="KW-0344">Guanine-nucleotide releasing factor</keyword>
<organism evidence="4 5">
    <name type="scientific">Acanthamoeba castellanii (strain ATCC 30010 / Neff)</name>
    <dbReference type="NCBI Taxonomy" id="1257118"/>
    <lineage>
        <taxon>Eukaryota</taxon>
        <taxon>Amoebozoa</taxon>
        <taxon>Discosea</taxon>
        <taxon>Longamoebia</taxon>
        <taxon>Centramoebida</taxon>
        <taxon>Acanthamoebidae</taxon>
        <taxon>Acanthamoeba</taxon>
    </lineage>
</organism>
<feature type="region of interest" description="Disordered" evidence="2">
    <location>
        <begin position="363"/>
        <end position="459"/>
    </location>
</feature>
<dbReference type="OrthoDB" id="20080at2759"/>
<dbReference type="PANTHER" id="PTHR12673">
    <property type="entry name" value="FACIOGENITAL DYSPLASIA PROTEIN"/>
    <property type="match status" value="1"/>
</dbReference>
<dbReference type="AlphaFoldDB" id="L8HIU1"/>
<keyword evidence="5" id="KW-1185">Reference proteome</keyword>
<dbReference type="GO" id="GO:0005737">
    <property type="term" value="C:cytoplasm"/>
    <property type="evidence" value="ECO:0007669"/>
    <property type="project" value="TreeGrafter"/>
</dbReference>
<dbReference type="EMBL" id="KB007831">
    <property type="protein sequence ID" value="ELR24326.1"/>
    <property type="molecule type" value="Genomic_DNA"/>
</dbReference>
<evidence type="ECO:0000313" key="4">
    <source>
        <dbReference type="EMBL" id="ELR24326.1"/>
    </source>
</evidence>
<dbReference type="SMART" id="SM00325">
    <property type="entry name" value="RhoGEF"/>
    <property type="match status" value="1"/>
</dbReference>
<dbReference type="Pfam" id="PF22697">
    <property type="entry name" value="SOS1_NGEF_PH"/>
    <property type="match status" value="1"/>
</dbReference>
<dbReference type="PROSITE" id="PS00741">
    <property type="entry name" value="DH_1"/>
    <property type="match status" value="1"/>
</dbReference>
<dbReference type="GeneID" id="14925347"/>
<gene>
    <name evidence="4" type="ORF">ACA1_356790</name>
</gene>
<dbReference type="InterPro" id="IPR000219">
    <property type="entry name" value="DH_dom"/>
</dbReference>
<dbReference type="Gene3D" id="2.30.29.30">
    <property type="entry name" value="Pleckstrin-homology domain (PH domain)/Phosphotyrosine-binding domain (PTB)"/>
    <property type="match status" value="1"/>
</dbReference>
<dbReference type="GO" id="GO:0005085">
    <property type="term" value="F:guanyl-nucleotide exchange factor activity"/>
    <property type="evidence" value="ECO:0007669"/>
    <property type="project" value="UniProtKB-KW"/>
</dbReference>
<dbReference type="InterPro" id="IPR055251">
    <property type="entry name" value="SOS1_NGEF_PH"/>
</dbReference>
<dbReference type="VEuPathDB" id="AmoebaDB:ACA1_356790"/>
<protein>
    <submittedName>
        <fullName evidence="4">RhoGEF domain containing protein</fullName>
    </submittedName>
</protein>
<dbReference type="Gene3D" id="1.20.900.10">
    <property type="entry name" value="Dbl homology (DH) domain"/>
    <property type="match status" value="1"/>
</dbReference>
<sequence>MGLTQSQPPSEEQEKKDRKRLAVVNEIVQTEDTYSSCLDIIVRVYQAPLEEAVAQGKPIITQEEVVAVFANIREIQQLHANLAKELRDAQGGAENGPFTHVFVKYVSSFRIYTEFVNNYNNSLDNLSRCQKKKKGFQQFLADANRHSDCRGRDLPTFLITPIQRLPRYILLLQELQKLTPSKHKDYKNIGRALSDIKQMTDYINREKQVAEMYQKLLQIQEAFVDDISLLSKQRQLVQEGEFNYRRKSKRGFKPGLHFFLFNDMLLLARPRSAVGRVSSLMTGSDASWKMSAYSQLSQVEVQDIPDSKDEEFCILLVIANKEYVVKFGSQQEKEQCMTLFFTTKSKSHRVAFVDIIAVSSSSRSVPVAPRNDGRAASEKDKLAKEKEKQAKEKEEKKKRETMKKEKGKEKKGDKKSKGKGKKEEPPADALTSIMNGFSSFYSSISGPAPEESKGKKNKK</sequence>
<evidence type="ECO:0000259" key="3">
    <source>
        <dbReference type="PROSITE" id="PS50010"/>
    </source>
</evidence>
<dbReference type="InterPro" id="IPR001331">
    <property type="entry name" value="GDS_CDC24_CS"/>
</dbReference>
<dbReference type="SUPFAM" id="SSF48065">
    <property type="entry name" value="DBL homology domain (DH-domain)"/>
    <property type="match status" value="1"/>
</dbReference>
<dbReference type="CDD" id="cd00160">
    <property type="entry name" value="RhoGEF"/>
    <property type="match status" value="1"/>
</dbReference>
<dbReference type="STRING" id="1257118.L8HIU1"/>
<dbReference type="GO" id="GO:0035556">
    <property type="term" value="P:intracellular signal transduction"/>
    <property type="evidence" value="ECO:0007669"/>
    <property type="project" value="InterPro"/>
</dbReference>
<name>L8HIU1_ACACF</name>
<dbReference type="OMA" id="HWHAVID"/>
<dbReference type="KEGG" id="acan:ACA1_356790"/>
<proteinExistence type="predicted"/>
<dbReference type="Proteomes" id="UP000011083">
    <property type="component" value="Unassembled WGS sequence"/>
</dbReference>
<evidence type="ECO:0000256" key="2">
    <source>
        <dbReference type="SAM" id="MobiDB-lite"/>
    </source>
</evidence>
<feature type="compositionally biased region" description="Basic and acidic residues" evidence="2">
    <location>
        <begin position="450"/>
        <end position="459"/>
    </location>
</feature>
<dbReference type="RefSeq" id="XP_004354023.1">
    <property type="nucleotide sequence ID" value="XM_004353971.1"/>
</dbReference>
<dbReference type="InterPro" id="IPR035899">
    <property type="entry name" value="DBL_dom_sf"/>
</dbReference>
<feature type="domain" description="DH" evidence="3">
    <location>
        <begin position="19"/>
        <end position="206"/>
    </location>
</feature>
<dbReference type="InterPro" id="IPR051092">
    <property type="entry name" value="FYVE_RhoGEF_PH"/>
</dbReference>
<accession>L8HIU1</accession>
<evidence type="ECO:0000313" key="5">
    <source>
        <dbReference type="Proteomes" id="UP000011083"/>
    </source>
</evidence>
<dbReference type="SUPFAM" id="SSF50729">
    <property type="entry name" value="PH domain-like"/>
    <property type="match status" value="1"/>
</dbReference>
<dbReference type="PROSITE" id="PS50010">
    <property type="entry name" value="DH_2"/>
    <property type="match status" value="1"/>
</dbReference>
<dbReference type="Pfam" id="PF00621">
    <property type="entry name" value="RhoGEF"/>
    <property type="match status" value="1"/>
</dbReference>
<reference evidence="4 5" key="1">
    <citation type="journal article" date="2013" name="Genome Biol.">
        <title>Genome of Acanthamoeba castellanii highlights extensive lateral gene transfer and early evolution of tyrosine kinase signaling.</title>
        <authorList>
            <person name="Clarke M."/>
            <person name="Lohan A.J."/>
            <person name="Liu B."/>
            <person name="Lagkouvardos I."/>
            <person name="Roy S."/>
            <person name="Zafar N."/>
            <person name="Bertelli C."/>
            <person name="Schilde C."/>
            <person name="Kianianmomeni A."/>
            <person name="Burglin T.R."/>
            <person name="Frech C."/>
            <person name="Turcotte B."/>
            <person name="Kopec K.O."/>
            <person name="Synnott J.M."/>
            <person name="Choo C."/>
            <person name="Paponov I."/>
            <person name="Finkler A."/>
            <person name="Soon Heng Tan C."/>
            <person name="Hutchins A.P."/>
            <person name="Weinmeier T."/>
            <person name="Rattei T."/>
            <person name="Chu J.S."/>
            <person name="Gimenez G."/>
            <person name="Irimia M."/>
            <person name="Rigden D.J."/>
            <person name="Fitzpatrick D.A."/>
            <person name="Lorenzo-Morales J."/>
            <person name="Bateman A."/>
            <person name="Chiu C.H."/>
            <person name="Tang P."/>
            <person name="Hegemann P."/>
            <person name="Fromm H."/>
            <person name="Raoult D."/>
            <person name="Greub G."/>
            <person name="Miranda-Saavedra D."/>
            <person name="Chen N."/>
            <person name="Nash P."/>
            <person name="Ginger M.L."/>
            <person name="Horn M."/>
            <person name="Schaap P."/>
            <person name="Caler L."/>
            <person name="Loftus B."/>
        </authorList>
    </citation>
    <scope>NUCLEOTIDE SEQUENCE [LARGE SCALE GENOMIC DNA]</scope>
    <source>
        <strain evidence="4 5">Neff</strain>
    </source>
</reference>
<feature type="compositionally biased region" description="Basic and acidic residues" evidence="2">
    <location>
        <begin position="371"/>
        <end position="412"/>
    </location>
</feature>
<feature type="compositionally biased region" description="Polar residues" evidence="2">
    <location>
        <begin position="432"/>
        <end position="445"/>
    </location>
</feature>
<dbReference type="InterPro" id="IPR011993">
    <property type="entry name" value="PH-like_dom_sf"/>
</dbReference>
<dbReference type="PANTHER" id="PTHR12673:SF159">
    <property type="entry name" value="LD03170P"/>
    <property type="match status" value="1"/>
</dbReference>
<evidence type="ECO:0000256" key="1">
    <source>
        <dbReference type="ARBA" id="ARBA00022658"/>
    </source>
</evidence>